<proteinExistence type="inferred from homology"/>
<evidence type="ECO:0000313" key="5">
    <source>
        <dbReference type="Proteomes" id="UP001207654"/>
    </source>
</evidence>
<dbReference type="Gene3D" id="3.60.60.10">
    <property type="entry name" value="Penicillin V Acylase, Chain A"/>
    <property type="match status" value="1"/>
</dbReference>
<dbReference type="Proteomes" id="UP001207654">
    <property type="component" value="Unassembled WGS sequence"/>
</dbReference>
<dbReference type="PANTHER" id="PTHR35527">
    <property type="entry name" value="CHOLOYLGLYCINE HYDROLASE"/>
    <property type="match status" value="1"/>
</dbReference>
<comment type="caution">
    <text evidence="4">The sequence shown here is derived from an EMBL/GenBank/DDBJ whole genome shotgun (WGS) entry which is preliminary data.</text>
</comment>
<dbReference type="SUPFAM" id="SSF56235">
    <property type="entry name" value="N-terminal nucleophile aminohydrolases (Ntn hydrolases)"/>
    <property type="match status" value="1"/>
</dbReference>
<dbReference type="Pfam" id="PF02275">
    <property type="entry name" value="CBAH"/>
    <property type="match status" value="1"/>
</dbReference>
<evidence type="ECO:0000256" key="1">
    <source>
        <dbReference type="ARBA" id="ARBA00006625"/>
    </source>
</evidence>
<keyword evidence="2 4" id="KW-0378">Hydrolase</keyword>
<dbReference type="EMBL" id="JAPNKA010000001">
    <property type="protein sequence ID" value="MCY1079812.1"/>
    <property type="molecule type" value="Genomic_DNA"/>
</dbReference>
<dbReference type="InterPro" id="IPR029055">
    <property type="entry name" value="Ntn_hydrolases_N"/>
</dbReference>
<dbReference type="InterPro" id="IPR052193">
    <property type="entry name" value="Peptidase_C59"/>
</dbReference>
<feature type="domain" description="Choloylglycine hydrolase/NAAA C-terminal" evidence="3">
    <location>
        <begin position="23"/>
        <end position="255"/>
    </location>
</feature>
<evidence type="ECO:0000259" key="3">
    <source>
        <dbReference type="Pfam" id="PF02275"/>
    </source>
</evidence>
<comment type="similarity">
    <text evidence="1">Belongs to the peptidase C59 family.</text>
</comment>
<evidence type="ECO:0000256" key="2">
    <source>
        <dbReference type="ARBA" id="ARBA00022801"/>
    </source>
</evidence>
<dbReference type="GO" id="GO:0016787">
    <property type="term" value="F:hydrolase activity"/>
    <property type="evidence" value="ECO:0007669"/>
    <property type="project" value="UniProtKB-KW"/>
</dbReference>
<dbReference type="InterPro" id="IPR029132">
    <property type="entry name" value="CBAH/NAAA_C"/>
</dbReference>
<evidence type="ECO:0000313" key="4">
    <source>
        <dbReference type="EMBL" id="MCY1079812.1"/>
    </source>
</evidence>
<sequence length="418" mass="44253">MCTNLLIGVPSNPNQSPPDLTKTFVSARALEMPGIIEQSVYVMPSNQSWPLQAVNPVAAVKGWTTLQWTNRYGFVGIAPSGSNWTSLPTFNDGINSEGLSVGGLWLAPDTMYPALGSGTKGTQVSFLDFPAWILGNFASVDDFTAALKTITVVGPAPGQPYYIPLHYIVTDSTGQSAVIEFIEGKTIVYPSTNAVLTNWPTYDWQLTNVKNYFNLTLVGNGTSTSGAGNPVGGGLVGLPGDSLSASRFVRATILSQGISQLPADGTGWLPAPGVFPTTPPSKNPPGFAGSEQTAVMVALQLTQICMGTPYGMLLQTKVNSQSTTGTPATTPPSYTTTYGDYTMWTSVRDHTHRKYYFMSAFSGLLTMIDLNSLNFATTPAYPNAASIAVLPQGDAPWSVDATKLLTPAMGQAPLQNVG</sequence>
<dbReference type="PANTHER" id="PTHR35527:SF2">
    <property type="entry name" value="HYDROLASE"/>
    <property type="match status" value="1"/>
</dbReference>
<organism evidence="4 5">
    <name type="scientific">Archangium lansingense</name>
    <dbReference type="NCBI Taxonomy" id="2995310"/>
    <lineage>
        <taxon>Bacteria</taxon>
        <taxon>Pseudomonadati</taxon>
        <taxon>Myxococcota</taxon>
        <taxon>Myxococcia</taxon>
        <taxon>Myxococcales</taxon>
        <taxon>Cystobacterineae</taxon>
        <taxon>Archangiaceae</taxon>
        <taxon>Archangium</taxon>
    </lineage>
</organism>
<accession>A0ABT4ADR8</accession>
<gene>
    <name evidence="4" type="ORF">OV287_35690</name>
</gene>
<keyword evidence="5" id="KW-1185">Reference proteome</keyword>
<name>A0ABT4ADR8_9BACT</name>
<reference evidence="4 5" key="1">
    <citation type="submission" date="2022-11" db="EMBL/GenBank/DDBJ databases">
        <title>Minimal conservation of predation-associated metabolite biosynthetic gene clusters underscores biosynthetic potential of Myxococcota including descriptions for ten novel species: Archangium lansinium sp. nov., Myxococcus landrumus sp. nov., Nannocystis bai.</title>
        <authorList>
            <person name="Ahearne A."/>
            <person name="Stevens C."/>
            <person name="Phillips K."/>
        </authorList>
    </citation>
    <scope>NUCLEOTIDE SEQUENCE [LARGE SCALE GENOMIC DNA]</scope>
    <source>
        <strain evidence="4 5">MIWBW</strain>
    </source>
</reference>
<dbReference type="RefSeq" id="WP_267538506.1">
    <property type="nucleotide sequence ID" value="NZ_JAPNKA010000001.1"/>
</dbReference>
<protein>
    <submittedName>
        <fullName evidence="4">Linear amide C-N hydrolase</fullName>
    </submittedName>
</protein>